<dbReference type="HOGENOM" id="CLU_2374317_0_0_1"/>
<evidence type="ECO:0000256" key="2">
    <source>
        <dbReference type="ARBA" id="ARBA00022771"/>
    </source>
</evidence>
<dbReference type="SUPFAM" id="SSF57667">
    <property type="entry name" value="beta-beta-alpha zinc fingers"/>
    <property type="match status" value="1"/>
</dbReference>
<keyword evidence="1" id="KW-0479">Metal-binding</keyword>
<protein>
    <recommendedName>
        <fullName evidence="6">C2H2-type domain-containing protein</fullName>
    </recommendedName>
</protein>
<evidence type="ECO:0000256" key="5">
    <source>
        <dbReference type="SAM" id="MobiDB-lite"/>
    </source>
</evidence>
<dbReference type="SMART" id="SM00355">
    <property type="entry name" value="ZnF_C2H2"/>
    <property type="match status" value="1"/>
</dbReference>
<gene>
    <name evidence="7" type="ORF">M407DRAFT_246139</name>
</gene>
<dbReference type="InterPro" id="IPR013087">
    <property type="entry name" value="Znf_C2H2_type"/>
</dbReference>
<keyword evidence="8" id="KW-1185">Reference proteome</keyword>
<organism evidence="7 8">
    <name type="scientific">Tulasnella calospora MUT 4182</name>
    <dbReference type="NCBI Taxonomy" id="1051891"/>
    <lineage>
        <taxon>Eukaryota</taxon>
        <taxon>Fungi</taxon>
        <taxon>Dikarya</taxon>
        <taxon>Basidiomycota</taxon>
        <taxon>Agaricomycotina</taxon>
        <taxon>Agaricomycetes</taxon>
        <taxon>Cantharellales</taxon>
        <taxon>Tulasnellaceae</taxon>
        <taxon>Tulasnella</taxon>
    </lineage>
</organism>
<dbReference type="InterPro" id="IPR036236">
    <property type="entry name" value="Znf_C2H2_sf"/>
</dbReference>
<dbReference type="Pfam" id="PF00096">
    <property type="entry name" value="zf-C2H2"/>
    <property type="match status" value="1"/>
</dbReference>
<dbReference type="Gene3D" id="3.30.160.60">
    <property type="entry name" value="Classic Zinc Finger"/>
    <property type="match status" value="1"/>
</dbReference>
<dbReference type="AlphaFoldDB" id="A0A0C3KDL3"/>
<feature type="compositionally biased region" description="Low complexity" evidence="5">
    <location>
        <begin position="1"/>
        <end position="18"/>
    </location>
</feature>
<feature type="region of interest" description="Disordered" evidence="5">
    <location>
        <begin position="1"/>
        <end position="29"/>
    </location>
</feature>
<dbReference type="PROSITE" id="PS50157">
    <property type="entry name" value="ZINC_FINGER_C2H2_2"/>
    <property type="match status" value="1"/>
</dbReference>
<accession>A0A0C3KDL3</accession>
<evidence type="ECO:0000256" key="3">
    <source>
        <dbReference type="ARBA" id="ARBA00022833"/>
    </source>
</evidence>
<dbReference type="FunFam" id="3.30.160.60:FF:000446">
    <property type="entry name" value="Zinc finger protein"/>
    <property type="match status" value="1"/>
</dbReference>
<proteinExistence type="predicted"/>
<evidence type="ECO:0000313" key="7">
    <source>
        <dbReference type="EMBL" id="KIO19528.1"/>
    </source>
</evidence>
<reference evidence="8" key="2">
    <citation type="submission" date="2015-01" db="EMBL/GenBank/DDBJ databases">
        <title>Evolutionary Origins and Diversification of the Mycorrhizal Mutualists.</title>
        <authorList>
            <consortium name="DOE Joint Genome Institute"/>
            <consortium name="Mycorrhizal Genomics Consortium"/>
            <person name="Kohler A."/>
            <person name="Kuo A."/>
            <person name="Nagy L.G."/>
            <person name="Floudas D."/>
            <person name="Copeland A."/>
            <person name="Barry K.W."/>
            <person name="Cichocki N."/>
            <person name="Veneault-Fourrey C."/>
            <person name="LaButti K."/>
            <person name="Lindquist E.A."/>
            <person name="Lipzen A."/>
            <person name="Lundell T."/>
            <person name="Morin E."/>
            <person name="Murat C."/>
            <person name="Riley R."/>
            <person name="Ohm R."/>
            <person name="Sun H."/>
            <person name="Tunlid A."/>
            <person name="Henrissat B."/>
            <person name="Grigoriev I.V."/>
            <person name="Hibbett D.S."/>
            <person name="Martin F."/>
        </authorList>
    </citation>
    <scope>NUCLEOTIDE SEQUENCE [LARGE SCALE GENOMIC DNA]</scope>
    <source>
        <strain evidence="8">MUT 4182</strain>
    </source>
</reference>
<dbReference type="GO" id="GO:0008270">
    <property type="term" value="F:zinc ion binding"/>
    <property type="evidence" value="ECO:0007669"/>
    <property type="project" value="UniProtKB-KW"/>
</dbReference>
<dbReference type="Proteomes" id="UP000054248">
    <property type="component" value="Unassembled WGS sequence"/>
</dbReference>
<sequence length="95" mass="10418">MASNSSNSSSSAAPTTPAMPIRSKVSAGKKARDPYPILCRCPNGGGQKPARHWMTKCPYNPHRDTAALPSCDVCGRTFNRLDNLKRHRKDVHRDA</sequence>
<dbReference type="OrthoDB" id="2758144at2759"/>
<feature type="domain" description="C2H2-type" evidence="6">
    <location>
        <begin position="69"/>
        <end position="95"/>
    </location>
</feature>
<reference evidence="7 8" key="1">
    <citation type="submission" date="2014-04" db="EMBL/GenBank/DDBJ databases">
        <authorList>
            <consortium name="DOE Joint Genome Institute"/>
            <person name="Kuo A."/>
            <person name="Girlanda M."/>
            <person name="Perotto S."/>
            <person name="Kohler A."/>
            <person name="Nagy L.G."/>
            <person name="Floudas D."/>
            <person name="Copeland A."/>
            <person name="Barry K.W."/>
            <person name="Cichocki N."/>
            <person name="Veneault-Fourrey C."/>
            <person name="LaButti K."/>
            <person name="Lindquist E.A."/>
            <person name="Lipzen A."/>
            <person name="Lundell T."/>
            <person name="Morin E."/>
            <person name="Murat C."/>
            <person name="Sun H."/>
            <person name="Tunlid A."/>
            <person name="Henrissat B."/>
            <person name="Grigoriev I.V."/>
            <person name="Hibbett D.S."/>
            <person name="Martin F."/>
            <person name="Nordberg H.P."/>
            <person name="Cantor M.N."/>
            <person name="Hua S.X."/>
        </authorList>
    </citation>
    <scope>NUCLEOTIDE SEQUENCE [LARGE SCALE GENOMIC DNA]</scope>
    <source>
        <strain evidence="7 8">MUT 4182</strain>
    </source>
</reference>
<keyword evidence="3" id="KW-0862">Zinc</keyword>
<name>A0A0C3KDL3_9AGAM</name>
<keyword evidence="2 4" id="KW-0863">Zinc-finger</keyword>
<evidence type="ECO:0000256" key="4">
    <source>
        <dbReference type="PROSITE-ProRule" id="PRU00042"/>
    </source>
</evidence>
<evidence type="ECO:0000256" key="1">
    <source>
        <dbReference type="ARBA" id="ARBA00022723"/>
    </source>
</evidence>
<dbReference type="EMBL" id="KN823216">
    <property type="protein sequence ID" value="KIO19528.1"/>
    <property type="molecule type" value="Genomic_DNA"/>
</dbReference>
<evidence type="ECO:0000313" key="8">
    <source>
        <dbReference type="Proteomes" id="UP000054248"/>
    </source>
</evidence>
<dbReference type="PROSITE" id="PS00028">
    <property type="entry name" value="ZINC_FINGER_C2H2_1"/>
    <property type="match status" value="1"/>
</dbReference>
<evidence type="ECO:0000259" key="6">
    <source>
        <dbReference type="PROSITE" id="PS50157"/>
    </source>
</evidence>